<gene>
    <name evidence="2" type="ORF">ACERZ8_12620</name>
</gene>
<comment type="caution">
    <text evidence="2">The sequence shown here is derived from an EMBL/GenBank/DDBJ whole genome shotgun (WGS) entry which is preliminary data.</text>
</comment>
<accession>A0ABW8UVD2</accession>
<reference evidence="2 3" key="1">
    <citation type="submission" date="2024-08" db="EMBL/GenBank/DDBJ databases">
        <title>Tateyamaria sp. nov., isolated from marine algae.</title>
        <authorList>
            <person name="Choi B.J."/>
            <person name="Kim J.M."/>
            <person name="Lee J.K."/>
            <person name="Choi D.G."/>
            <person name="Bayburt H."/>
            <person name="Baek J.H."/>
            <person name="Han D.M."/>
            <person name="Jeon C.O."/>
        </authorList>
    </citation>
    <scope>NUCLEOTIDE SEQUENCE [LARGE SCALE GENOMIC DNA]</scope>
    <source>
        <strain evidence="2 3">KMU-156</strain>
    </source>
</reference>
<dbReference type="Proteomes" id="UP001627408">
    <property type="component" value="Unassembled WGS sequence"/>
</dbReference>
<keyword evidence="3" id="KW-1185">Reference proteome</keyword>
<proteinExistence type="predicted"/>
<dbReference type="Pfam" id="PF20703">
    <property type="entry name" value="nSTAND1"/>
    <property type="match status" value="1"/>
</dbReference>
<evidence type="ECO:0000313" key="3">
    <source>
        <dbReference type="Proteomes" id="UP001627408"/>
    </source>
</evidence>
<evidence type="ECO:0000313" key="2">
    <source>
        <dbReference type="EMBL" id="MFL4470684.1"/>
    </source>
</evidence>
<name>A0ABW8UVD2_9RHOB</name>
<dbReference type="InterPro" id="IPR049052">
    <property type="entry name" value="nSTAND1"/>
</dbReference>
<dbReference type="RefSeq" id="WP_407592531.1">
    <property type="nucleotide sequence ID" value="NZ_JBHDIY010000002.1"/>
</dbReference>
<evidence type="ECO:0000259" key="1">
    <source>
        <dbReference type="Pfam" id="PF20703"/>
    </source>
</evidence>
<sequence length="320" mass="35880">MLLPISVVLSMRDEYIGQLASVPDLAAKRQTSRYRLDYLTISDARAAIQKPAEAFGYTYGDEIFNEVINALKKEDRFVEPAHIQIVCDKIWELFGSALTQHPGKSLPQISYEDFMKKTGGTVRIQQEYFKEILEKFERADQLEILDMLSDLLTQSSKRNVVEYSTLVGGALRNAGKRASLILDMQASGIVRQEARMGSQFVEIAHEFLIEPLQSEIVQHVTQSEKLFRFAQRAVAGAFATRGDQARQDLAQRAENLTRNAVVALLENAERCHWTPEVVDLVVHAAIQKGLSVKGFSTLFNIRAATVQPILPSVEREEGIA</sequence>
<organism evidence="2 3">
    <name type="scientific">Tateyamaria armeniaca</name>
    <dbReference type="NCBI Taxonomy" id="2518930"/>
    <lineage>
        <taxon>Bacteria</taxon>
        <taxon>Pseudomonadati</taxon>
        <taxon>Pseudomonadota</taxon>
        <taxon>Alphaproteobacteria</taxon>
        <taxon>Rhodobacterales</taxon>
        <taxon>Roseobacteraceae</taxon>
        <taxon>Tateyamaria</taxon>
    </lineage>
</organism>
<feature type="domain" description="Novel STAND NTPase 1" evidence="1">
    <location>
        <begin position="4"/>
        <end position="210"/>
    </location>
</feature>
<protein>
    <recommendedName>
        <fullName evidence="1">Novel STAND NTPase 1 domain-containing protein</fullName>
    </recommendedName>
</protein>
<dbReference type="EMBL" id="JBHDIY010000002">
    <property type="protein sequence ID" value="MFL4470684.1"/>
    <property type="molecule type" value="Genomic_DNA"/>
</dbReference>